<dbReference type="GO" id="GO:0016787">
    <property type="term" value="F:hydrolase activity"/>
    <property type="evidence" value="ECO:0007669"/>
    <property type="project" value="UniProtKB-KW"/>
</dbReference>
<comment type="caution">
    <text evidence="6">The sequence shown here is derived from an EMBL/GenBank/DDBJ whole genome shotgun (WGS) entry which is preliminary data.</text>
</comment>
<dbReference type="SUPFAM" id="SSF54197">
    <property type="entry name" value="HIT-like"/>
    <property type="match status" value="1"/>
</dbReference>
<dbReference type="Gene3D" id="3.30.428.10">
    <property type="entry name" value="HIT-like"/>
    <property type="match status" value="1"/>
</dbReference>
<gene>
    <name evidence="6" type="ORF">BBP00_00000398</name>
</gene>
<name>A0A3F2S3D4_9STRA</name>
<evidence type="ECO:0000259" key="5">
    <source>
        <dbReference type="PROSITE" id="PS51084"/>
    </source>
</evidence>
<feature type="compositionally biased region" description="Polar residues" evidence="4">
    <location>
        <begin position="7"/>
        <end position="16"/>
    </location>
</feature>
<keyword evidence="2" id="KW-0378">Hydrolase</keyword>
<protein>
    <recommendedName>
        <fullName evidence="5">HIT domain-containing protein</fullName>
    </recommendedName>
</protein>
<evidence type="ECO:0000256" key="2">
    <source>
        <dbReference type="ARBA" id="ARBA00022801"/>
    </source>
</evidence>
<dbReference type="InterPro" id="IPR011146">
    <property type="entry name" value="HIT-like"/>
</dbReference>
<sequence>MAGPDTPTASTHSTMIDNKPEPPDATTRSLSNSTSLAGLSSAVLPPPRLNVGVFSKHKGVRYYRDGQVSSCRFCEILRARAEPFLYEDEHVVVFRPLRPIVPSHVLIVPRAHIRNVNRLAGRHRSLLVRMHRVADIVMAQPTTPDSDDADTAKPQESSATHDETTIDRDDTGVRYSFHVPPFNSIDHVHMHAFNDDPRSLGYYGRIKYRTESWWCRSYDQVMDRLEQLAAREQHRRCSVVSSIRLAAAIVKANI</sequence>
<dbReference type="Proteomes" id="UP000277300">
    <property type="component" value="Unassembled WGS sequence"/>
</dbReference>
<organism evidence="6 7">
    <name type="scientific">Phytophthora kernoviae</name>
    <dbReference type="NCBI Taxonomy" id="325452"/>
    <lineage>
        <taxon>Eukaryota</taxon>
        <taxon>Sar</taxon>
        <taxon>Stramenopiles</taxon>
        <taxon>Oomycota</taxon>
        <taxon>Peronosporomycetes</taxon>
        <taxon>Peronosporales</taxon>
        <taxon>Peronosporaceae</taxon>
        <taxon>Phytophthora</taxon>
    </lineage>
</organism>
<evidence type="ECO:0000313" key="7">
    <source>
        <dbReference type="Proteomes" id="UP000277300"/>
    </source>
</evidence>
<evidence type="ECO:0000256" key="4">
    <source>
        <dbReference type="SAM" id="MobiDB-lite"/>
    </source>
</evidence>
<feature type="region of interest" description="Disordered" evidence="4">
    <location>
        <begin position="1"/>
        <end position="32"/>
    </location>
</feature>
<feature type="region of interest" description="Disordered" evidence="4">
    <location>
        <begin position="140"/>
        <end position="167"/>
    </location>
</feature>
<proteinExistence type="predicted"/>
<reference evidence="6 7" key="1">
    <citation type="submission" date="2018-07" db="EMBL/GenBank/DDBJ databases">
        <title>Genome sequencing of oomycete isolates from Chile give support for New Zealand origin for Phytophthora kernoviae and make available the first Nothophytophthora sp. genome.</title>
        <authorList>
            <person name="Studholme D.J."/>
            <person name="Sanfuentes E."/>
            <person name="Panda P."/>
            <person name="Hill R."/>
            <person name="Sambles C."/>
            <person name="Grant M."/>
            <person name="Williams N.M."/>
            <person name="Mcdougal R.L."/>
        </authorList>
    </citation>
    <scope>NUCLEOTIDE SEQUENCE [LARGE SCALE GENOMIC DNA]</scope>
    <source>
        <strain evidence="6">Chile6</strain>
    </source>
</reference>
<evidence type="ECO:0000256" key="1">
    <source>
        <dbReference type="ARBA" id="ARBA00022741"/>
    </source>
</evidence>
<dbReference type="PANTHER" id="PTHR12486:SF5">
    <property type="entry name" value="ADENOSINE 5'-MONOPHOSPHORAMIDASE HINT3"/>
    <property type="match status" value="1"/>
</dbReference>
<dbReference type="OrthoDB" id="1915375at2759"/>
<dbReference type="PROSITE" id="PS51084">
    <property type="entry name" value="HIT_2"/>
    <property type="match status" value="1"/>
</dbReference>
<dbReference type="Pfam" id="PF11969">
    <property type="entry name" value="DcpS_C"/>
    <property type="match status" value="1"/>
</dbReference>
<dbReference type="InterPro" id="IPR036265">
    <property type="entry name" value="HIT-like_sf"/>
</dbReference>
<feature type="short sequence motif" description="Histidine triad motif" evidence="3">
    <location>
        <begin position="187"/>
        <end position="191"/>
    </location>
</feature>
<dbReference type="AlphaFoldDB" id="A0A3F2S3D4"/>
<feature type="domain" description="HIT" evidence="5">
    <location>
        <begin position="72"/>
        <end position="202"/>
    </location>
</feature>
<dbReference type="GO" id="GO:0000166">
    <property type="term" value="F:nucleotide binding"/>
    <property type="evidence" value="ECO:0007669"/>
    <property type="project" value="UniProtKB-KW"/>
</dbReference>
<keyword evidence="1" id="KW-0547">Nucleotide-binding</keyword>
<evidence type="ECO:0000313" key="6">
    <source>
        <dbReference type="EMBL" id="RLN69391.1"/>
    </source>
</evidence>
<dbReference type="PANTHER" id="PTHR12486">
    <property type="entry name" value="APRATAXIN-RELATED"/>
    <property type="match status" value="1"/>
</dbReference>
<evidence type="ECO:0000256" key="3">
    <source>
        <dbReference type="PROSITE-ProRule" id="PRU00464"/>
    </source>
</evidence>
<accession>A0A3F2S3D4</accession>
<dbReference type="EMBL" id="MBDO02000005">
    <property type="protein sequence ID" value="RLN69391.1"/>
    <property type="molecule type" value="Genomic_DNA"/>
</dbReference>